<comment type="similarity">
    <text evidence="1">Belongs to the AfsR/DnrI/RedD regulatory family.</text>
</comment>
<sequence length="763" mass="80909">MRRADAASATEPDASPTPRPLRLTEVAAEFRMLRGRRIDLESASLVAEETAGWPDLVHVVATSIDAADDESLDAELPDALAGDVAAPWFEAMLGELDDGTVRALGRCAALPAVDTGLATALAGRPDASSLASALEAGAVPHRQTTDGRRTLAPMLRRHLLRRMGVPEREEIARAAGRRLLAEGAADDAACALAAGGCWHDLADLLATVPESRTRPGRWVYAAPPQVVRTMPPIAAAAEQAEADGRAVAESNAREPTAAAPIGHRDAPLAAALRRLRRGDVVGAVPSLRRAVRSSLAARERLTARLALLVIRAPLARREDLLDACCVLERDALADGLGGLARLARGAIAALCGPDGQRRTATRDVIDRFEQHGDATGAAIVEGLAVLSALRAGRAEVGQTLAFAEQCERSMQRELAAWARAASAMVGAANGDDGLDRLMHSAESAAIEAGISGPRAFLEAALALSGAAGSAGHVASARRIALETGLPRLPLPSGLPASARPERVSARPVGTGLVHVRDRTHDMEHPPLHRVTVSCFGGFRLRIDGADADLHSVRPQARTVLRMLALNAGTPVHRELIADLLWADLGRESALHALHVSVSSLRRLLSGDPGAPAGVVEREGEAYRLGLIDREACDLSSFDDHLTRAADAKRRGDLAAARDGLIGALDLYRGEVLPEDGPAEWALGARERYRLRAAEAATSLAHLHARLGDGRAAIAIARRSVEIDPWMDESWRTLVEMHHRAGDVIAARRAEQGYRRMRTELGVE</sequence>
<dbReference type="InterPro" id="IPR011990">
    <property type="entry name" value="TPR-like_helical_dom_sf"/>
</dbReference>
<evidence type="ECO:0000256" key="2">
    <source>
        <dbReference type="ARBA" id="ARBA00023125"/>
    </source>
</evidence>
<keyword evidence="2 3" id="KW-0238">DNA-binding</keyword>
<organism evidence="5 6">
    <name type="scientific">Agromyces larvae</name>
    <dbReference type="NCBI Taxonomy" id="2929802"/>
    <lineage>
        <taxon>Bacteria</taxon>
        <taxon>Bacillati</taxon>
        <taxon>Actinomycetota</taxon>
        <taxon>Actinomycetes</taxon>
        <taxon>Micrococcales</taxon>
        <taxon>Microbacteriaceae</taxon>
        <taxon>Agromyces</taxon>
    </lineage>
</organism>
<evidence type="ECO:0000259" key="4">
    <source>
        <dbReference type="PROSITE" id="PS51755"/>
    </source>
</evidence>
<gene>
    <name evidence="5" type="ORF">MTO99_17000</name>
</gene>
<evidence type="ECO:0000256" key="3">
    <source>
        <dbReference type="PROSITE-ProRule" id="PRU01091"/>
    </source>
</evidence>
<dbReference type="Gene3D" id="1.10.10.10">
    <property type="entry name" value="Winged helix-like DNA-binding domain superfamily/Winged helix DNA-binding domain"/>
    <property type="match status" value="1"/>
</dbReference>
<dbReference type="Pfam" id="PF03704">
    <property type="entry name" value="BTAD"/>
    <property type="match status" value="1"/>
</dbReference>
<feature type="domain" description="OmpR/PhoB-type" evidence="4">
    <location>
        <begin position="517"/>
        <end position="626"/>
    </location>
</feature>
<reference evidence="5 6" key="1">
    <citation type="submission" date="2022-03" db="EMBL/GenBank/DDBJ databases">
        <title>Mucilaginibacter sp. isolated from the gut of Protaetia brevitarsis seulensis larvae.</title>
        <authorList>
            <person name="Won M."/>
            <person name="Kim S.-J."/>
            <person name="Kwon S.-W."/>
        </authorList>
    </citation>
    <scope>NUCLEOTIDE SEQUENCE [LARGE SCALE GENOMIC DNA]</scope>
    <source>
        <strain evidence="5 6">CFWR-12</strain>
    </source>
</reference>
<dbReference type="InterPro" id="IPR051677">
    <property type="entry name" value="AfsR-DnrI-RedD_regulator"/>
</dbReference>
<evidence type="ECO:0000313" key="6">
    <source>
        <dbReference type="Proteomes" id="UP000832097"/>
    </source>
</evidence>
<accession>A0ABY4BXC6</accession>
<keyword evidence="6" id="KW-1185">Reference proteome</keyword>
<dbReference type="EMBL" id="CP094528">
    <property type="protein sequence ID" value="UOE43845.1"/>
    <property type="molecule type" value="Genomic_DNA"/>
</dbReference>
<feature type="DNA-binding region" description="OmpR/PhoB-type" evidence="3">
    <location>
        <begin position="517"/>
        <end position="626"/>
    </location>
</feature>
<proteinExistence type="inferred from homology"/>
<dbReference type="RefSeq" id="WP_243555119.1">
    <property type="nucleotide sequence ID" value="NZ_CP094528.1"/>
</dbReference>
<dbReference type="InterPro" id="IPR001867">
    <property type="entry name" value="OmpR/PhoB-type_DNA-bd"/>
</dbReference>
<evidence type="ECO:0000256" key="1">
    <source>
        <dbReference type="ARBA" id="ARBA00005820"/>
    </source>
</evidence>
<dbReference type="Gene3D" id="1.25.40.10">
    <property type="entry name" value="Tetratricopeptide repeat domain"/>
    <property type="match status" value="1"/>
</dbReference>
<dbReference type="InterPro" id="IPR005158">
    <property type="entry name" value="BTAD"/>
</dbReference>
<dbReference type="SMART" id="SM01043">
    <property type="entry name" value="BTAD"/>
    <property type="match status" value="1"/>
</dbReference>
<dbReference type="InterPro" id="IPR036388">
    <property type="entry name" value="WH-like_DNA-bd_sf"/>
</dbReference>
<dbReference type="Proteomes" id="UP000832097">
    <property type="component" value="Chromosome"/>
</dbReference>
<dbReference type="PROSITE" id="PS51755">
    <property type="entry name" value="OMPR_PHOB"/>
    <property type="match status" value="1"/>
</dbReference>
<evidence type="ECO:0000313" key="5">
    <source>
        <dbReference type="EMBL" id="UOE43845.1"/>
    </source>
</evidence>
<name>A0ABY4BXC6_9MICO</name>
<dbReference type="Pfam" id="PF00486">
    <property type="entry name" value="Trans_reg_C"/>
    <property type="match status" value="1"/>
</dbReference>
<protein>
    <submittedName>
        <fullName evidence="5">Winged helix-turn-helix domain-containing protein</fullName>
    </submittedName>
</protein>
<dbReference type="SUPFAM" id="SSF46894">
    <property type="entry name" value="C-terminal effector domain of the bipartite response regulators"/>
    <property type="match status" value="1"/>
</dbReference>
<dbReference type="SUPFAM" id="SSF48452">
    <property type="entry name" value="TPR-like"/>
    <property type="match status" value="1"/>
</dbReference>
<dbReference type="SMART" id="SM00862">
    <property type="entry name" value="Trans_reg_C"/>
    <property type="match status" value="1"/>
</dbReference>
<dbReference type="PANTHER" id="PTHR35807">
    <property type="entry name" value="TRANSCRIPTIONAL REGULATOR REDD-RELATED"/>
    <property type="match status" value="1"/>
</dbReference>
<dbReference type="InterPro" id="IPR016032">
    <property type="entry name" value="Sig_transdc_resp-reg_C-effctor"/>
</dbReference>